<dbReference type="InterPro" id="IPR009057">
    <property type="entry name" value="Homeodomain-like_sf"/>
</dbReference>
<dbReference type="PANTHER" id="PTHR43479:SF7">
    <property type="entry name" value="TETR-FAMILY TRANSCRIPTIONAL REGULATOR"/>
    <property type="match status" value="1"/>
</dbReference>
<dbReference type="InterPro" id="IPR050624">
    <property type="entry name" value="HTH-type_Tx_Regulator"/>
</dbReference>
<dbReference type="RefSeq" id="WP_102168611.1">
    <property type="nucleotide sequence ID" value="NZ_JAHPJJ010000007.1"/>
</dbReference>
<keyword evidence="5" id="KW-1185">Reference proteome</keyword>
<dbReference type="Pfam" id="PF00440">
    <property type="entry name" value="TetR_N"/>
    <property type="match status" value="1"/>
</dbReference>
<reference evidence="4 5" key="1">
    <citation type="submission" date="2021-06" db="EMBL/GenBank/DDBJ databases">
        <title>Limosilactobacillus angelus sp. nov., isolated from the human vagina.</title>
        <authorList>
            <person name="Chen Y.-S."/>
        </authorList>
    </citation>
    <scope>NUCLEOTIDE SEQUENCE [LARGE SCALE GENOMIC DNA]</scope>
    <source>
        <strain evidence="4 5">P5L02</strain>
    </source>
</reference>
<evidence type="ECO:0000256" key="2">
    <source>
        <dbReference type="PROSITE-ProRule" id="PRU00335"/>
    </source>
</evidence>
<feature type="domain" description="HTH tetR-type" evidence="3">
    <location>
        <begin position="6"/>
        <end position="66"/>
    </location>
</feature>
<protein>
    <submittedName>
        <fullName evidence="4">TetR/AcrR family transcriptional regulator</fullName>
    </submittedName>
</protein>
<sequence>MDIRTITTKRRIQEGLFNLLKVREFTKCNVNEIVEYAEISKRTFYAYYKGKHDLLNTIETQLLKGLKENLAIDREKLTQIKHIPSAEEINKLADIAFNNTIAYCNRNKTAFSGLLSQNGDIYFYKKVVKLGNQEINNRFPYLFQEEMETENSLTLRFIRNIYVHGIIDILVLWGNSNNSIGIDDVKRLLGLVQTKSPVELMKLYQIEMDRFH</sequence>
<dbReference type="EMBL" id="JAHPJJ010000007">
    <property type="protein sequence ID" value="MBU9694997.1"/>
    <property type="molecule type" value="Genomic_DNA"/>
</dbReference>
<evidence type="ECO:0000313" key="5">
    <source>
        <dbReference type="Proteomes" id="UP001196248"/>
    </source>
</evidence>
<keyword evidence="1 2" id="KW-0238">DNA-binding</keyword>
<dbReference type="PROSITE" id="PS50977">
    <property type="entry name" value="HTH_TETR_2"/>
    <property type="match status" value="1"/>
</dbReference>
<dbReference type="Proteomes" id="UP001196248">
    <property type="component" value="Unassembled WGS sequence"/>
</dbReference>
<accession>A0ABS6IVC5</accession>
<dbReference type="InterPro" id="IPR001647">
    <property type="entry name" value="HTH_TetR"/>
</dbReference>
<evidence type="ECO:0000256" key="1">
    <source>
        <dbReference type="ARBA" id="ARBA00023125"/>
    </source>
</evidence>
<gene>
    <name evidence="4" type="ORF">KSL82_03570</name>
</gene>
<name>A0ABS6IVC5_9LACO</name>
<evidence type="ECO:0000313" key="4">
    <source>
        <dbReference type="EMBL" id="MBU9694997.1"/>
    </source>
</evidence>
<dbReference type="PANTHER" id="PTHR43479">
    <property type="entry name" value="ACREF/ENVCD OPERON REPRESSOR-RELATED"/>
    <property type="match status" value="1"/>
</dbReference>
<organism evidence="4 5">
    <name type="scientific">Limosilactobacillus portuensis</name>
    <dbReference type="NCBI Taxonomy" id="2742601"/>
    <lineage>
        <taxon>Bacteria</taxon>
        <taxon>Bacillati</taxon>
        <taxon>Bacillota</taxon>
        <taxon>Bacilli</taxon>
        <taxon>Lactobacillales</taxon>
        <taxon>Lactobacillaceae</taxon>
        <taxon>Limosilactobacillus</taxon>
    </lineage>
</organism>
<dbReference type="Gene3D" id="1.10.357.10">
    <property type="entry name" value="Tetracycline Repressor, domain 2"/>
    <property type="match status" value="1"/>
</dbReference>
<proteinExistence type="predicted"/>
<evidence type="ECO:0000259" key="3">
    <source>
        <dbReference type="PROSITE" id="PS50977"/>
    </source>
</evidence>
<feature type="DNA-binding region" description="H-T-H motif" evidence="2">
    <location>
        <begin position="29"/>
        <end position="48"/>
    </location>
</feature>
<comment type="caution">
    <text evidence="4">The sequence shown here is derived from an EMBL/GenBank/DDBJ whole genome shotgun (WGS) entry which is preliminary data.</text>
</comment>
<dbReference type="SUPFAM" id="SSF46689">
    <property type="entry name" value="Homeodomain-like"/>
    <property type="match status" value="1"/>
</dbReference>